<dbReference type="InterPro" id="IPR003265">
    <property type="entry name" value="HhH-GPD_domain"/>
</dbReference>
<evidence type="ECO:0000256" key="4">
    <source>
        <dbReference type="ARBA" id="ARBA00023014"/>
    </source>
</evidence>
<name>A0A1Y3GD91_9EURY</name>
<evidence type="ECO:0000313" key="8">
    <source>
        <dbReference type="Proteomes" id="UP000195137"/>
    </source>
</evidence>
<dbReference type="AlphaFoldDB" id="A0A1Y3GD91"/>
<dbReference type="OrthoDB" id="84708at2157"/>
<dbReference type="InterPro" id="IPR003651">
    <property type="entry name" value="Endonuclease3_FeS-loop_motif"/>
</dbReference>
<comment type="cofactor">
    <cofactor evidence="1">
        <name>[4Fe-4S] cluster</name>
        <dbReference type="ChEBI" id="CHEBI:49883"/>
    </cofactor>
</comment>
<keyword evidence="3" id="KW-0408">Iron</keyword>
<dbReference type="InterPro" id="IPR023170">
    <property type="entry name" value="HhH_base_excis_C"/>
</dbReference>
<dbReference type="PANTHER" id="PTHR47203">
    <property type="match status" value="1"/>
</dbReference>
<dbReference type="SMART" id="SM00478">
    <property type="entry name" value="ENDO3c"/>
    <property type="match status" value="1"/>
</dbReference>
<dbReference type="Pfam" id="PF10576">
    <property type="entry name" value="EndIII_4Fe-2S"/>
    <property type="match status" value="1"/>
</dbReference>
<protein>
    <submittedName>
        <fullName evidence="7">EndoIII-related endonuclease Nth</fullName>
    </submittedName>
</protein>
<organism evidence="7 8">
    <name type="scientific">Methanonatronarchaeum thermophilum</name>
    <dbReference type="NCBI Taxonomy" id="1927129"/>
    <lineage>
        <taxon>Archaea</taxon>
        <taxon>Methanobacteriati</taxon>
        <taxon>Methanobacteriota</taxon>
        <taxon>Methanonatronarchaeia</taxon>
        <taxon>Methanonatronarchaeales</taxon>
        <taxon>Methanonatronarchaeaceae</taxon>
        <taxon>Methanonatronarchaeum</taxon>
    </lineage>
</organism>
<dbReference type="EMBL" id="MRZU01000002">
    <property type="protein sequence ID" value="OUJ19408.1"/>
    <property type="molecule type" value="Genomic_DNA"/>
</dbReference>
<dbReference type="Gene3D" id="1.10.1670.10">
    <property type="entry name" value="Helix-hairpin-Helix base-excision DNA repair enzymes (C-terminal)"/>
    <property type="match status" value="1"/>
</dbReference>
<reference evidence="7 8" key="1">
    <citation type="submission" date="2016-12" db="EMBL/GenBank/DDBJ databases">
        <title>Discovery of methanogenic haloarchaea.</title>
        <authorList>
            <person name="Sorokin D.Y."/>
            <person name="Makarova K.S."/>
            <person name="Abbas B."/>
            <person name="Ferrer M."/>
            <person name="Golyshin P.N."/>
        </authorList>
    </citation>
    <scope>NUCLEOTIDE SEQUENCE [LARGE SCALE GENOMIC DNA]</scope>
    <source>
        <strain evidence="7">AMET1</strain>
    </source>
</reference>
<feature type="compositionally biased region" description="Basic and acidic residues" evidence="5">
    <location>
        <begin position="9"/>
        <end position="24"/>
    </location>
</feature>
<evidence type="ECO:0000256" key="5">
    <source>
        <dbReference type="SAM" id="MobiDB-lite"/>
    </source>
</evidence>
<sequence length="222" mass="25843">MQKLNTAMDRLEERYGQPDPKERNDPLLSLIQVILSQNTNDKNRDRAYRRLNKRFNSPKEIMNADKSEISEAISVAGLHNIKAERIQKSLKKIYMERGELNLDFLEQLTLKEAKKWLMNLPGIGPKSSAVILNFDFDKNAFPVDTHVYRVTQRLGLIPNKTNREKAHQILEKQVPSERMYEFHINLIKHGRTVCKARKPICSECSLTDICGYEPKNYEKSEK</sequence>
<dbReference type="GO" id="GO:0046872">
    <property type="term" value="F:metal ion binding"/>
    <property type="evidence" value="ECO:0007669"/>
    <property type="project" value="UniProtKB-KW"/>
</dbReference>
<evidence type="ECO:0000259" key="6">
    <source>
        <dbReference type="SMART" id="SM00478"/>
    </source>
</evidence>
<dbReference type="GO" id="GO:0006284">
    <property type="term" value="P:base-excision repair"/>
    <property type="evidence" value="ECO:0007669"/>
    <property type="project" value="InterPro"/>
</dbReference>
<comment type="caution">
    <text evidence="7">The sequence shown here is derived from an EMBL/GenBank/DDBJ whole genome shotgun (WGS) entry which is preliminary data.</text>
</comment>
<dbReference type="Gene3D" id="1.10.340.30">
    <property type="entry name" value="Hypothetical protein, domain 2"/>
    <property type="match status" value="1"/>
</dbReference>
<dbReference type="GO" id="GO:0016787">
    <property type="term" value="F:hydrolase activity"/>
    <property type="evidence" value="ECO:0007669"/>
    <property type="project" value="UniProtKB-ARBA"/>
</dbReference>
<dbReference type="CDD" id="cd00056">
    <property type="entry name" value="ENDO3c"/>
    <property type="match status" value="1"/>
</dbReference>
<evidence type="ECO:0000256" key="3">
    <source>
        <dbReference type="ARBA" id="ARBA00023004"/>
    </source>
</evidence>
<dbReference type="GO" id="GO:0051539">
    <property type="term" value="F:4 iron, 4 sulfur cluster binding"/>
    <property type="evidence" value="ECO:0007669"/>
    <property type="project" value="InterPro"/>
</dbReference>
<keyword evidence="7" id="KW-0378">Hydrolase</keyword>
<dbReference type="SUPFAM" id="SSF48150">
    <property type="entry name" value="DNA-glycosylase"/>
    <property type="match status" value="1"/>
</dbReference>
<keyword evidence="7" id="KW-0255">Endonuclease</keyword>
<accession>A0A1Y3GD91</accession>
<gene>
    <name evidence="7" type="ORF">AMET1_0077</name>
</gene>
<keyword evidence="4" id="KW-0411">Iron-sulfur</keyword>
<keyword evidence="2" id="KW-0479">Metal-binding</keyword>
<dbReference type="InterPro" id="IPR011257">
    <property type="entry name" value="DNA_glycosylase"/>
</dbReference>
<evidence type="ECO:0000256" key="1">
    <source>
        <dbReference type="ARBA" id="ARBA00001966"/>
    </source>
</evidence>
<dbReference type="Proteomes" id="UP000195137">
    <property type="component" value="Unassembled WGS sequence"/>
</dbReference>
<feature type="region of interest" description="Disordered" evidence="5">
    <location>
        <begin position="1"/>
        <end position="24"/>
    </location>
</feature>
<dbReference type="Pfam" id="PF00730">
    <property type="entry name" value="HhH-GPD"/>
    <property type="match status" value="1"/>
</dbReference>
<dbReference type="PANTHER" id="PTHR47203:SF1">
    <property type="entry name" value="HYPOTHETICAL BASE EXCISION DNA REPAIR PROTEIN (EUROFUNG)"/>
    <property type="match status" value="1"/>
</dbReference>
<feature type="domain" description="HhH-GPD" evidence="6">
    <location>
        <begin position="35"/>
        <end position="192"/>
    </location>
</feature>
<proteinExistence type="predicted"/>
<dbReference type="PIRSF" id="PIRSF001435">
    <property type="entry name" value="Nth"/>
    <property type="match status" value="1"/>
</dbReference>
<dbReference type="GO" id="GO:0140097">
    <property type="term" value="F:catalytic activity, acting on DNA"/>
    <property type="evidence" value="ECO:0007669"/>
    <property type="project" value="UniProtKB-ARBA"/>
</dbReference>
<dbReference type="RefSeq" id="WP_086636508.1">
    <property type="nucleotide sequence ID" value="NZ_MRZU01000002.1"/>
</dbReference>
<keyword evidence="8" id="KW-1185">Reference proteome</keyword>
<evidence type="ECO:0000256" key="2">
    <source>
        <dbReference type="ARBA" id="ARBA00022723"/>
    </source>
</evidence>
<keyword evidence="7" id="KW-0540">Nuclease</keyword>
<dbReference type="GO" id="GO:0004519">
    <property type="term" value="F:endonuclease activity"/>
    <property type="evidence" value="ECO:0007669"/>
    <property type="project" value="UniProtKB-KW"/>
</dbReference>
<evidence type="ECO:0000313" key="7">
    <source>
        <dbReference type="EMBL" id="OUJ19408.1"/>
    </source>
</evidence>